<dbReference type="InterPro" id="IPR013604">
    <property type="entry name" value="7TM_chemorcpt"/>
</dbReference>
<feature type="transmembrane region" description="Helical" evidence="6">
    <location>
        <begin position="42"/>
        <end position="63"/>
    </location>
</feature>
<dbReference type="Pfam" id="PF08395">
    <property type="entry name" value="7tm_7"/>
    <property type="match status" value="1"/>
</dbReference>
<feature type="transmembrane region" description="Helical" evidence="6">
    <location>
        <begin position="108"/>
        <end position="128"/>
    </location>
</feature>
<evidence type="ECO:0000256" key="3">
    <source>
        <dbReference type="ARBA" id="ARBA00022692"/>
    </source>
</evidence>
<dbReference type="Proteomes" id="UP000886998">
    <property type="component" value="Unassembled WGS sequence"/>
</dbReference>
<keyword evidence="5 6" id="KW-0472">Membrane</keyword>
<dbReference type="OrthoDB" id="5800391at2759"/>
<organism evidence="7 8">
    <name type="scientific">Trichonephila inaurata madagascariensis</name>
    <dbReference type="NCBI Taxonomy" id="2747483"/>
    <lineage>
        <taxon>Eukaryota</taxon>
        <taxon>Metazoa</taxon>
        <taxon>Ecdysozoa</taxon>
        <taxon>Arthropoda</taxon>
        <taxon>Chelicerata</taxon>
        <taxon>Arachnida</taxon>
        <taxon>Araneae</taxon>
        <taxon>Araneomorphae</taxon>
        <taxon>Entelegynae</taxon>
        <taxon>Araneoidea</taxon>
        <taxon>Nephilidae</taxon>
        <taxon>Trichonephila</taxon>
        <taxon>Trichonephila inaurata</taxon>
    </lineage>
</organism>
<evidence type="ECO:0000313" key="7">
    <source>
        <dbReference type="EMBL" id="GFY38277.1"/>
    </source>
</evidence>
<comment type="subcellular location">
    <subcellularLocation>
        <location evidence="1">Cell membrane</location>
        <topology evidence="1">Multi-pass membrane protein</topology>
    </subcellularLocation>
</comment>
<evidence type="ECO:0000256" key="6">
    <source>
        <dbReference type="SAM" id="Phobius"/>
    </source>
</evidence>
<keyword evidence="8" id="KW-1185">Reference proteome</keyword>
<reference evidence="7" key="1">
    <citation type="submission" date="2020-08" db="EMBL/GenBank/DDBJ databases">
        <title>Multicomponent nature underlies the extraordinary mechanical properties of spider dragline silk.</title>
        <authorList>
            <person name="Kono N."/>
            <person name="Nakamura H."/>
            <person name="Mori M."/>
            <person name="Yoshida Y."/>
            <person name="Ohtoshi R."/>
            <person name="Malay A.D."/>
            <person name="Moran D.A.P."/>
            <person name="Tomita M."/>
            <person name="Numata K."/>
            <person name="Arakawa K."/>
        </authorList>
    </citation>
    <scope>NUCLEOTIDE SEQUENCE</scope>
</reference>
<accession>A0A8X6WPM4</accession>
<evidence type="ECO:0000256" key="5">
    <source>
        <dbReference type="ARBA" id="ARBA00023136"/>
    </source>
</evidence>
<protein>
    <recommendedName>
        <fullName evidence="9">Gustatory receptor</fullName>
    </recommendedName>
</protein>
<proteinExistence type="predicted"/>
<feature type="transmembrane region" description="Helical" evidence="6">
    <location>
        <begin position="217"/>
        <end position="236"/>
    </location>
</feature>
<keyword evidence="2" id="KW-1003">Cell membrane</keyword>
<gene>
    <name evidence="7" type="ORF">TNIN_92981</name>
</gene>
<feature type="transmembrane region" description="Helical" evidence="6">
    <location>
        <begin position="140"/>
        <end position="163"/>
    </location>
</feature>
<evidence type="ECO:0000313" key="8">
    <source>
        <dbReference type="Proteomes" id="UP000886998"/>
    </source>
</evidence>
<dbReference type="GO" id="GO:0005886">
    <property type="term" value="C:plasma membrane"/>
    <property type="evidence" value="ECO:0007669"/>
    <property type="project" value="UniProtKB-SubCell"/>
</dbReference>
<dbReference type="AlphaFoldDB" id="A0A8X6WPM4"/>
<comment type="caution">
    <text evidence="7">The sequence shown here is derived from an EMBL/GenBank/DDBJ whole genome shotgun (WGS) entry which is preliminary data.</text>
</comment>
<evidence type="ECO:0000256" key="1">
    <source>
        <dbReference type="ARBA" id="ARBA00004651"/>
    </source>
</evidence>
<dbReference type="GO" id="GO:0050909">
    <property type="term" value="P:sensory perception of taste"/>
    <property type="evidence" value="ECO:0007669"/>
    <property type="project" value="InterPro"/>
</dbReference>
<evidence type="ECO:0008006" key="9">
    <source>
        <dbReference type="Google" id="ProtNLM"/>
    </source>
</evidence>
<dbReference type="EMBL" id="BMAV01000759">
    <property type="protein sequence ID" value="GFY38277.1"/>
    <property type="molecule type" value="Genomic_DNA"/>
</dbReference>
<sequence length="239" mass="27094">MPAVCTMQLWYHGSQNLEFTKSIVVFCEKIGLPEDTLYAYVYFMYFFGCVTQNILVLFCAVLFQDLGQSVLRCKENVLQEGGNLTKVFRHYKKILMCKTSIEETFSGFLLAVTFLGFLNVFGAFTLILGFETGEWASRKFAYSAIIYSGINFTLVLYLMFAAAGVHEKDKSFRNAVNLLYLKTSCKNNCCEPNFDIAISESESIVFSVFGYFKFTKGFILTSIGTILTYSLLINQLQNS</sequence>
<evidence type="ECO:0000256" key="2">
    <source>
        <dbReference type="ARBA" id="ARBA00022475"/>
    </source>
</evidence>
<evidence type="ECO:0000256" key="4">
    <source>
        <dbReference type="ARBA" id="ARBA00022989"/>
    </source>
</evidence>
<keyword evidence="3 6" id="KW-0812">Transmembrane</keyword>
<name>A0A8X6WPM4_9ARAC</name>
<keyword evidence="4 6" id="KW-1133">Transmembrane helix</keyword>